<keyword evidence="1" id="KW-0378">Hydrolase</keyword>
<proteinExistence type="predicted"/>
<dbReference type="AlphaFoldDB" id="A0A8J7ULK6"/>
<dbReference type="Gene3D" id="3.60.20.10">
    <property type="entry name" value="Glutamine Phosphoribosylpyrophosphate, subunit 1, domain 1"/>
    <property type="match status" value="1"/>
</dbReference>
<dbReference type="InterPro" id="IPR001353">
    <property type="entry name" value="Proteasome_sua/b"/>
</dbReference>
<dbReference type="InterPro" id="IPR029055">
    <property type="entry name" value="Ntn_hydrolases_N"/>
</dbReference>
<sequence>MTYCVGLKIDRGLVFMSDTRTNAGIDNISTFRKMHIWEEPGERVIVLMSAGNLATTQAVISLLDERSKSPSERVSTLLQTPSMFQTARLVGETIKEVIKNSSPDGQSADSYFNASFILGGQIKGSEARLFLIYPEGNFIEAGEDTPFFQIGETKYGKPIIVRAYDPGMSFAETAKLLMVSFDSTLKSNLSVGLPLDMMFYELDTMRVGFRKRIGYDDQYYRMISDGWSNALKTAFNSLPEFDEL</sequence>
<dbReference type="RefSeq" id="WP_209336860.1">
    <property type="nucleotide sequence ID" value="NZ_JAGIYY010000009.1"/>
</dbReference>
<name>A0A8J7ULK6_9HYPH</name>
<organism evidence="1 2">
    <name type="scientific">Tianweitania sediminis</name>
    <dbReference type="NCBI Taxonomy" id="1502156"/>
    <lineage>
        <taxon>Bacteria</taxon>
        <taxon>Pseudomonadati</taxon>
        <taxon>Pseudomonadota</taxon>
        <taxon>Alphaproteobacteria</taxon>
        <taxon>Hyphomicrobiales</taxon>
        <taxon>Phyllobacteriaceae</taxon>
        <taxon>Tianweitania</taxon>
    </lineage>
</organism>
<protein>
    <submittedName>
        <fullName evidence="1">Proteasome-type protease</fullName>
    </submittedName>
</protein>
<keyword evidence="2" id="KW-1185">Reference proteome</keyword>
<evidence type="ECO:0000313" key="2">
    <source>
        <dbReference type="Proteomes" id="UP000666240"/>
    </source>
</evidence>
<dbReference type="CDD" id="cd03765">
    <property type="entry name" value="proteasome_beta_bacterial"/>
    <property type="match status" value="1"/>
</dbReference>
<dbReference type="GO" id="GO:0051603">
    <property type="term" value="P:proteolysis involved in protein catabolic process"/>
    <property type="evidence" value="ECO:0007669"/>
    <property type="project" value="InterPro"/>
</dbReference>
<reference evidence="1" key="1">
    <citation type="submission" date="2021-03" db="EMBL/GenBank/DDBJ databases">
        <title>Genome sequencing and assembly of Tianweitania sediminis.</title>
        <authorList>
            <person name="Chhetri G."/>
        </authorList>
    </citation>
    <scope>NUCLEOTIDE SEQUENCE</scope>
    <source>
        <strain evidence="1">Z8</strain>
    </source>
</reference>
<dbReference type="Pfam" id="PF00227">
    <property type="entry name" value="Proteasome"/>
    <property type="match status" value="1"/>
</dbReference>
<dbReference type="SUPFAM" id="SSF56235">
    <property type="entry name" value="N-terminal nucleophile aminohydrolases (Ntn hydrolases)"/>
    <property type="match status" value="1"/>
</dbReference>
<dbReference type="EMBL" id="JAGIYY010000009">
    <property type="protein sequence ID" value="MBP0440834.1"/>
    <property type="molecule type" value="Genomic_DNA"/>
</dbReference>
<evidence type="ECO:0000313" key="1">
    <source>
        <dbReference type="EMBL" id="MBP0440834.1"/>
    </source>
</evidence>
<dbReference type="InterPro" id="IPR016545">
    <property type="entry name" value="UCP009120_prtse"/>
</dbReference>
<dbReference type="GO" id="GO:0008233">
    <property type="term" value="F:peptidase activity"/>
    <property type="evidence" value="ECO:0007669"/>
    <property type="project" value="UniProtKB-KW"/>
</dbReference>
<dbReference type="PIRSF" id="PIRSF009120">
    <property type="entry name" value="UCP009120_prtse"/>
    <property type="match status" value="1"/>
</dbReference>
<dbReference type="GO" id="GO:0005839">
    <property type="term" value="C:proteasome core complex"/>
    <property type="evidence" value="ECO:0007669"/>
    <property type="project" value="InterPro"/>
</dbReference>
<accession>A0A8J7ULK6</accession>
<dbReference type="Proteomes" id="UP000666240">
    <property type="component" value="Unassembled WGS sequence"/>
</dbReference>
<keyword evidence="1" id="KW-0645">Protease</keyword>
<comment type="caution">
    <text evidence="1">The sequence shown here is derived from an EMBL/GenBank/DDBJ whole genome shotgun (WGS) entry which is preliminary data.</text>
</comment>
<keyword evidence="1" id="KW-0647">Proteasome</keyword>
<gene>
    <name evidence="1" type="ORF">J5Y06_19465</name>
</gene>